<dbReference type="RefSeq" id="WP_092970503.1">
    <property type="nucleotide sequence ID" value="NZ_JAEQMG010000187.1"/>
</dbReference>
<dbReference type="AlphaFoldDB" id="A0A934WUP4"/>
<reference evidence="1" key="1">
    <citation type="submission" date="2021-01" db="EMBL/GenBank/DDBJ databases">
        <title>Genome public.</title>
        <authorList>
            <person name="Liu C."/>
            <person name="Sun Q."/>
        </authorList>
    </citation>
    <scope>NUCLEOTIDE SEQUENCE</scope>
    <source>
        <strain evidence="1">M6</strain>
    </source>
</reference>
<organism evidence="1 2">
    <name type="scientific">Ruminococcus difficilis</name>
    <dbReference type="NCBI Taxonomy" id="2763069"/>
    <lineage>
        <taxon>Bacteria</taxon>
        <taxon>Bacillati</taxon>
        <taxon>Bacillota</taxon>
        <taxon>Clostridia</taxon>
        <taxon>Eubacteriales</taxon>
        <taxon>Oscillospiraceae</taxon>
        <taxon>Ruminococcus</taxon>
    </lineage>
</organism>
<keyword evidence="2" id="KW-1185">Reference proteome</keyword>
<dbReference type="EMBL" id="JAEQMG010000187">
    <property type="protein sequence ID" value="MBK6090219.1"/>
    <property type="molecule type" value="Genomic_DNA"/>
</dbReference>
<sequence length="67" mass="7732">MNHYKVTWVLCPICGNKTRTKVRPDTVLENFPLFCPKCKKETMINLIKQNISVIKEPDALDAEPMNL</sequence>
<evidence type="ECO:0000313" key="2">
    <source>
        <dbReference type="Proteomes" id="UP000633365"/>
    </source>
</evidence>
<protein>
    <submittedName>
        <fullName evidence="1">Cysteine-rich KTR domain-containing protein</fullName>
    </submittedName>
</protein>
<accession>A0A934WUP4</accession>
<evidence type="ECO:0000313" key="1">
    <source>
        <dbReference type="EMBL" id="MBK6090219.1"/>
    </source>
</evidence>
<comment type="caution">
    <text evidence="1">The sequence shown here is derived from an EMBL/GenBank/DDBJ whole genome shotgun (WGS) entry which is preliminary data.</text>
</comment>
<dbReference type="InterPro" id="IPR025957">
    <property type="entry name" value="Cys_rich_KTR"/>
</dbReference>
<gene>
    <name evidence="1" type="ORF">JKK62_16475</name>
</gene>
<dbReference type="Pfam" id="PF14205">
    <property type="entry name" value="Cys_rich_KTR"/>
    <property type="match status" value="1"/>
</dbReference>
<dbReference type="Proteomes" id="UP000633365">
    <property type="component" value="Unassembled WGS sequence"/>
</dbReference>
<name>A0A934WUP4_9FIRM</name>
<proteinExistence type="predicted"/>